<accession>A0A7W6AF64</accession>
<dbReference type="GO" id="GO:0016020">
    <property type="term" value="C:membrane"/>
    <property type="evidence" value="ECO:0007669"/>
    <property type="project" value="GOC"/>
</dbReference>
<dbReference type="GO" id="GO:0051999">
    <property type="term" value="P:mannosyl-inositol phosphorylceramide biosynthetic process"/>
    <property type="evidence" value="ECO:0007669"/>
    <property type="project" value="TreeGrafter"/>
</dbReference>
<feature type="region of interest" description="Disordered" evidence="2">
    <location>
        <begin position="217"/>
        <end position="236"/>
    </location>
</feature>
<feature type="compositionally biased region" description="Low complexity" evidence="2">
    <location>
        <begin position="217"/>
        <end position="230"/>
    </location>
</feature>
<dbReference type="Gene3D" id="3.90.550.20">
    <property type="match status" value="2"/>
</dbReference>
<dbReference type="PANTHER" id="PTHR32385">
    <property type="entry name" value="MANNOSYL PHOSPHORYLINOSITOL CERAMIDE SYNTHASE"/>
    <property type="match status" value="1"/>
</dbReference>
<dbReference type="GO" id="GO:0032259">
    <property type="term" value="P:methylation"/>
    <property type="evidence" value="ECO:0007669"/>
    <property type="project" value="UniProtKB-KW"/>
</dbReference>
<dbReference type="InterPro" id="IPR007577">
    <property type="entry name" value="GlycoTrfase_DXD_sugar-bd_CS"/>
</dbReference>
<dbReference type="InterPro" id="IPR029063">
    <property type="entry name" value="SAM-dependent_MTases_sf"/>
</dbReference>
<sequence>MIPKRLHIIWVGDESKRPDNCIETWRAMHPDWEFRLWGNQDFAATAWANRAHMDAMWGRELNGVADMMRWEILYRHGGVLVDADSICVRPLDDHLLECEAFACWESEVARPGLIAAGYFGCEAENPFVGQIIKDIAAETSVVDRMAWQSVGPQRVTDAYRAYGYNRLRIYPSHYFIPEHFTGITYDGGDPVYAHQLWGSTRSAYDVIHQHSLVPAGAPAAPSAPATHPVAQPVPPAAEQDPELAQGLFHRVWFGDKPIPPHYEAYWAAWQRQFPDARFVTWTDADLPTLTLSRAKIETVSVLPMRADIARYEILYRFGGICLDCDVMPYQHFDPAEMTRLLTVCNEDASTDYCSIGFIGAPKGHPLFRELLDHIIASDLDETRTNVSTGPWLFGAFLKRHTHRRLGTEAFYPYLYDQSLSAVRQKTLDNSLGIHIWGGSWLPEAVRKDKAMDLLRKGDLQEPAAILTGYNDEWSQDIGVLITAMRETRTSSVAIASVLNQDLSIDADDQIAFEFAKVVAWLLDHDGDRMVWQIGAADGMLVDPLRPVMINYDPPAVLLEPNPYMFAALERGYRKNRNAMLLPVAYGTEAGELTLNAINPAKVAELGLPRWVIGLSSIYDDKNAIGGKTVDEATKLQIQSCIEKIAVPVVTYGDVLAKTGGRAADILVVDAEGMDMAIILDILAHGAQPMVIHFEIQCLEPEEQHALLAALEEDYVVLRFGNDMTAYRADVIADYARTLYIEHGMPTIYSKGLAMLNGL</sequence>
<dbReference type="RefSeq" id="WP_183953133.1">
    <property type="nucleotide sequence ID" value="NZ_JACIDH010000032.1"/>
</dbReference>
<dbReference type="PANTHER" id="PTHR32385:SF15">
    <property type="entry name" value="INOSITOL PHOSPHOCERAMIDE MANNOSYLTRANSFERASE 1"/>
    <property type="match status" value="1"/>
</dbReference>
<dbReference type="GO" id="GO:0008168">
    <property type="term" value="F:methyltransferase activity"/>
    <property type="evidence" value="ECO:0007669"/>
    <property type="project" value="UniProtKB-KW"/>
</dbReference>
<name>A0A7W6AF64_9SPHN</name>
<dbReference type="Pfam" id="PF04488">
    <property type="entry name" value="Gly_transf_sug"/>
    <property type="match status" value="2"/>
</dbReference>
<proteinExistence type="predicted"/>
<keyword evidence="4" id="KW-1185">Reference proteome</keyword>
<dbReference type="SUPFAM" id="SSF53335">
    <property type="entry name" value="S-adenosyl-L-methionine-dependent methyltransferases"/>
    <property type="match status" value="1"/>
</dbReference>
<evidence type="ECO:0000256" key="1">
    <source>
        <dbReference type="ARBA" id="ARBA00022679"/>
    </source>
</evidence>
<dbReference type="GO" id="GO:0000030">
    <property type="term" value="F:mannosyltransferase activity"/>
    <property type="evidence" value="ECO:0007669"/>
    <property type="project" value="TreeGrafter"/>
</dbReference>
<dbReference type="EMBL" id="JACIDH010000032">
    <property type="protein sequence ID" value="MBB3881118.1"/>
    <property type="molecule type" value="Genomic_DNA"/>
</dbReference>
<evidence type="ECO:0000313" key="3">
    <source>
        <dbReference type="EMBL" id="MBB3881118.1"/>
    </source>
</evidence>
<reference evidence="3 4" key="1">
    <citation type="submission" date="2020-08" db="EMBL/GenBank/DDBJ databases">
        <title>Genomic Encyclopedia of Type Strains, Phase IV (KMG-IV): sequencing the most valuable type-strain genomes for metagenomic binning, comparative biology and taxonomic classification.</title>
        <authorList>
            <person name="Goeker M."/>
        </authorList>
    </citation>
    <scope>NUCLEOTIDE SEQUENCE [LARGE SCALE GENOMIC DNA]</scope>
    <source>
        <strain evidence="3 4">DSM 19512</strain>
    </source>
</reference>
<dbReference type="AlphaFoldDB" id="A0A7W6AF64"/>
<dbReference type="InterPro" id="IPR051706">
    <property type="entry name" value="Glycosyltransferase_domain"/>
</dbReference>
<evidence type="ECO:0000313" key="4">
    <source>
        <dbReference type="Proteomes" id="UP000538670"/>
    </source>
</evidence>
<protein>
    <submittedName>
        <fullName evidence="3">FkbM family methyltransferase</fullName>
    </submittedName>
</protein>
<dbReference type="SUPFAM" id="SSF53448">
    <property type="entry name" value="Nucleotide-diphospho-sugar transferases"/>
    <property type="match status" value="2"/>
</dbReference>
<gene>
    <name evidence="3" type="ORF">GGR48_003573</name>
</gene>
<keyword evidence="1 3" id="KW-0808">Transferase</keyword>
<dbReference type="InterPro" id="IPR029044">
    <property type="entry name" value="Nucleotide-diphossugar_trans"/>
</dbReference>
<dbReference type="Proteomes" id="UP000538670">
    <property type="component" value="Unassembled WGS sequence"/>
</dbReference>
<organism evidence="3 4">
    <name type="scientific">Sphingomonas pseudosanguinis</name>
    <dbReference type="NCBI Taxonomy" id="413712"/>
    <lineage>
        <taxon>Bacteria</taxon>
        <taxon>Pseudomonadati</taxon>
        <taxon>Pseudomonadota</taxon>
        <taxon>Alphaproteobacteria</taxon>
        <taxon>Sphingomonadales</taxon>
        <taxon>Sphingomonadaceae</taxon>
        <taxon>Sphingomonas</taxon>
    </lineage>
</organism>
<keyword evidence="3" id="KW-0489">Methyltransferase</keyword>
<evidence type="ECO:0000256" key="2">
    <source>
        <dbReference type="SAM" id="MobiDB-lite"/>
    </source>
</evidence>
<dbReference type="Gene3D" id="3.40.50.150">
    <property type="entry name" value="Vaccinia Virus protein VP39"/>
    <property type="match status" value="1"/>
</dbReference>
<comment type="caution">
    <text evidence="3">The sequence shown here is derived from an EMBL/GenBank/DDBJ whole genome shotgun (WGS) entry which is preliminary data.</text>
</comment>